<dbReference type="EMBL" id="LVJE01000010">
    <property type="protein sequence ID" value="OAB29164.1"/>
    <property type="molecule type" value="Genomic_DNA"/>
</dbReference>
<accession>A0A167Y9Z5</accession>
<comment type="caution">
    <text evidence="2">The sequence shown here is derived from an EMBL/GenBank/DDBJ whole genome shotgun (WGS) entry which is preliminary data.</text>
</comment>
<name>A0A167Y9Z5_9FLAO</name>
<sequence length="202" mass="23332">MRKVFFITVALCSSFSYAQDVYDVIGKETCGCLEAKKINYSAMNKKEMQTQVGLCMIQSYSTHASEFEPKDKISFDDEEGMRGLGEKVAMKMMVSCPEIIMEMGRRSIEDDDSNAVEKESSFVEGEVIEIKSEQFLSIQLKDKNGRNFNFLLLDYFETASLLTNKEINKKDKIKVSYTEIELFDPQNKEFRYFKIITNLEKI</sequence>
<organism evidence="2 3">
    <name type="scientific">Flavobacterium fryxellicola</name>
    <dbReference type="NCBI Taxonomy" id="249352"/>
    <lineage>
        <taxon>Bacteria</taxon>
        <taxon>Pseudomonadati</taxon>
        <taxon>Bacteroidota</taxon>
        <taxon>Flavobacteriia</taxon>
        <taxon>Flavobacteriales</taxon>
        <taxon>Flavobacteriaceae</taxon>
        <taxon>Flavobacterium</taxon>
    </lineage>
</organism>
<gene>
    <name evidence="2" type="ORF">FBFR_06905</name>
</gene>
<keyword evidence="3" id="KW-1185">Reference proteome</keyword>
<feature type="chain" id="PRO_5007894642" evidence="1">
    <location>
        <begin position="19"/>
        <end position="202"/>
    </location>
</feature>
<dbReference type="OrthoDB" id="1352116at2"/>
<reference evidence="2 3" key="1">
    <citation type="submission" date="2016-03" db="EMBL/GenBank/DDBJ databases">
        <title>Draft genome sequence of Flavobacterium fryxellicola DSM 16209.</title>
        <authorList>
            <person name="Shin S.-K."/>
            <person name="Yi H."/>
        </authorList>
    </citation>
    <scope>NUCLEOTIDE SEQUENCE [LARGE SCALE GENOMIC DNA]</scope>
    <source>
        <strain evidence="2 3">DSM 16209</strain>
    </source>
</reference>
<dbReference type="RefSeq" id="WP_066078735.1">
    <property type="nucleotide sequence ID" value="NZ_FRDK01000002.1"/>
</dbReference>
<feature type="signal peptide" evidence="1">
    <location>
        <begin position="1"/>
        <end position="18"/>
    </location>
</feature>
<evidence type="ECO:0000256" key="1">
    <source>
        <dbReference type="SAM" id="SignalP"/>
    </source>
</evidence>
<keyword evidence="1" id="KW-0732">Signal</keyword>
<evidence type="ECO:0000313" key="3">
    <source>
        <dbReference type="Proteomes" id="UP000077164"/>
    </source>
</evidence>
<dbReference type="STRING" id="249352.SAMN05444395_10251"/>
<proteinExistence type="predicted"/>
<evidence type="ECO:0000313" key="2">
    <source>
        <dbReference type="EMBL" id="OAB29164.1"/>
    </source>
</evidence>
<protein>
    <submittedName>
        <fullName evidence="2">Uncharacterized protein</fullName>
    </submittedName>
</protein>
<dbReference type="AlphaFoldDB" id="A0A167Y9Z5"/>
<dbReference type="Proteomes" id="UP000077164">
    <property type="component" value="Unassembled WGS sequence"/>
</dbReference>